<gene>
    <name evidence="3" type="ORF">GCM10010326_29570</name>
</gene>
<keyword evidence="2" id="KW-0472">Membrane</keyword>
<keyword evidence="2" id="KW-0812">Transmembrane</keyword>
<dbReference type="EMBL" id="BMUU01000004">
    <property type="protein sequence ID" value="GGY33567.1"/>
    <property type="molecule type" value="Genomic_DNA"/>
</dbReference>
<feature type="region of interest" description="Disordered" evidence="1">
    <location>
        <begin position="1"/>
        <end position="23"/>
    </location>
</feature>
<keyword evidence="4" id="KW-1185">Reference proteome</keyword>
<proteinExistence type="predicted"/>
<dbReference type="Proteomes" id="UP000600946">
    <property type="component" value="Unassembled WGS sequence"/>
</dbReference>
<evidence type="ECO:0000313" key="4">
    <source>
        <dbReference type="Proteomes" id="UP000600946"/>
    </source>
</evidence>
<feature type="transmembrane region" description="Helical" evidence="2">
    <location>
        <begin position="151"/>
        <end position="173"/>
    </location>
</feature>
<sequence>MRLPVRPPVRPSSRPRPRPPGTDPAVAAVAGVGLLLALVLGLTPALTAFTAHLGAALVPSALGAPFALPALRAVPLGGTGVAQLLCEDFAVAVLVAVAVLRMRRHLRLRPGAGRPRRFLAGWSALVAGGAASGVWRGLVTARLVEAGPAGWLLHAAAGAVFGAVWGAAAGWPAGIAASAGVGKISPGTPRTPNPSRAAPGDPQSPGDPGPAHCDGSRRPHPHDPTAPNGEAPGETRS</sequence>
<feature type="transmembrane region" description="Helical" evidence="2">
    <location>
        <begin position="79"/>
        <end position="99"/>
    </location>
</feature>
<dbReference type="GeneID" id="96290926"/>
<feature type="region of interest" description="Disordered" evidence="1">
    <location>
        <begin position="184"/>
        <end position="237"/>
    </location>
</feature>
<evidence type="ECO:0000313" key="3">
    <source>
        <dbReference type="EMBL" id="GGY33567.1"/>
    </source>
</evidence>
<organism evidence="3 4">
    <name type="scientific">Streptomyces xanthochromogenes</name>
    <dbReference type="NCBI Taxonomy" id="67384"/>
    <lineage>
        <taxon>Bacteria</taxon>
        <taxon>Bacillati</taxon>
        <taxon>Actinomycetota</taxon>
        <taxon>Actinomycetes</taxon>
        <taxon>Kitasatosporales</taxon>
        <taxon>Streptomycetaceae</taxon>
        <taxon>Streptomyces</taxon>
    </lineage>
</organism>
<keyword evidence="2" id="KW-1133">Transmembrane helix</keyword>
<dbReference type="RefSeq" id="WP_190027251.1">
    <property type="nucleotide sequence ID" value="NZ_BMUU01000004.1"/>
</dbReference>
<reference evidence="4" key="1">
    <citation type="journal article" date="2019" name="Int. J. Syst. Evol. Microbiol.">
        <title>The Global Catalogue of Microorganisms (GCM) 10K type strain sequencing project: providing services to taxonomists for standard genome sequencing and annotation.</title>
        <authorList>
            <consortium name="The Broad Institute Genomics Platform"/>
            <consortium name="The Broad Institute Genome Sequencing Center for Infectious Disease"/>
            <person name="Wu L."/>
            <person name="Ma J."/>
        </authorList>
    </citation>
    <scope>NUCLEOTIDE SEQUENCE [LARGE SCALE GENOMIC DNA]</scope>
    <source>
        <strain evidence="4">JCM 4594</strain>
    </source>
</reference>
<name>A0ABQ3A3Y3_9ACTN</name>
<accession>A0ABQ3A3Y3</accession>
<evidence type="ECO:0000256" key="1">
    <source>
        <dbReference type="SAM" id="MobiDB-lite"/>
    </source>
</evidence>
<comment type="caution">
    <text evidence="3">The sequence shown here is derived from an EMBL/GenBank/DDBJ whole genome shotgun (WGS) entry which is preliminary data.</text>
</comment>
<evidence type="ECO:0000256" key="2">
    <source>
        <dbReference type="SAM" id="Phobius"/>
    </source>
</evidence>
<protein>
    <submittedName>
        <fullName evidence="3">Uncharacterized protein</fullName>
    </submittedName>
</protein>
<feature type="compositionally biased region" description="Low complexity" evidence="1">
    <location>
        <begin position="197"/>
        <end position="211"/>
    </location>
</feature>
<feature type="transmembrane region" description="Helical" evidence="2">
    <location>
        <begin position="119"/>
        <end position="139"/>
    </location>
</feature>
<feature type="compositionally biased region" description="Basic and acidic residues" evidence="1">
    <location>
        <begin position="214"/>
        <end position="223"/>
    </location>
</feature>
<feature type="compositionally biased region" description="Pro residues" evidence="1">
    <location>
        <begin position="1"/>
        <end position="10"/>
    </location>
</feature>